<dbReference type="Proteomes" id="UP000199227">
    <property type="component" value="Unassembled WGS sequence"/>
</dbReference>
<dbReference type="EMBL" id="FOXB01000004">
    <property type="protein sequence ID" value="SFP02819.1"/>
    <property type="molecule type" value="Genomic_DNA"/>
</dbReference>
<reference evidence="1 2" key="1">
    <citation type="submission" date="2016-10" db="EMBL/GenBank/DDBJ databases">
        <authorList>
            <person name="de Groot N.N."/>
        </authorList>
    </citation>
    <scope>NUCLEOTIDE SEQUENCE [LARGE SCALE GENOMIC DNA]</scope>
    <source>
        <strain evidence="1 2">EP1-55-1</strain>
    </source>
</reference>
<gene>
    <name evidence="1" type="ORF">SAMN05216234_104104</name>
</gene>
<dbReference type="AlphaFoldDB" id="A0A1I5LZQ6"/>
<proteinExistence type="predicted"/>
<dbReference type="STRING" id="223786.SAMN05216234_104104"/>
<evidence type="ECO:0000313" key="1">
    <source>
        <dbReference type="EMBL" id="SFP02819.1"/>
    </source>
</evidence>
<organism evidence="1 2">
    <name type="scientific">Hydrogenimonas thermophila</name>
    <dbReference type="NCBI Taxonomy" id="223786"/>
    <lineage>
        <taxon>Bacteria</taxon>
        <taxon>Pseudomonadati</taxon>
        <taxon>Campylobacterota</taxon>
        <taxon>Epsilonproteobacteria</taxon>
        <taxon>Campylobacterales</taxon>
        <taxon>Hydrogenimonadaceae</taxon>
        <taxon>Hydrogenimonas</taxon>
    </lineage>
</organism>
<name>A0A1I5LZQ6_9BACT</name>
<keyword evidence="2" id="KW-1185">Reference proteome</keyword>
<evidence type="ECO:0000313" key="2">
    <source>
        <dbReference type="Proteomes" id="UP000199227"/>
    </source>
</evidence>
<accession>A0A1I5LZQ6</accession>
<sequence>MSNLTKSEREGLNDLFCYLEVSNFPIHKRILLKINRLLIFIKLYIIR</sequence>
<protein>
    <submittedName>
        <fullName evidence="1">Uncharacterized protein</fullName>
    </submittedName>
</protein>